<evidence type="ECO:0000313" key="2">
    <source>
        <dbReference type="Proteomes" id="UP000515733"/>
    </source>
</evidence>
<accession>A0A6S6XWN1</accession>
<keyword evidence="2" id="KW-1185">Reference proteome</keyword>
<name>A0A6S6XWN1_9PROT</name>
<dbReference type="KEGG" id="doe:DENOEST_3275"/>
<dbReference type="InterPro" id="IPR007436">
    <property type="entry name" value="DUF485"/>
</dbReference>
<gene>
    <name evidence="1" type="primary">yjcH</name>
    <name evidence="1" type="ORF">DENOEST_3275</name>
</gene>
<dbReference type="EMBL" id="LR778301">
    <property type="protein sequence ID" value="CAB1370429.1"/>
    <property type="molecule type" value="Genomic_DNA"/>
</dbReference>
<evidence type="ECO:0008006" key="3">
    <source>
        <dbReference type="Google" id="ProtNLM"/>
    </source>
</evidence>
<reference evidence="1 2" key="1">
    <citation type="submission" date="2020-03" db="EMBL/GenBank/DDBJ databases">
        <authorList>
            <consortium name="Genoscope - CEA"/>
            <person name="William W."/>
        </authorList>
    </citation>
    <scope>NUCLEOTIDE SEQUENCE [LARGE SCALE GENOMIC DNA]</scope>
    <source>
        <strain evidence="2">DSM 16959</strain>
    </source>
</reference>
<dbReference type="InterPro" id="IPR052959">
    <property type="entry name" value="Inner_membrane_assoc"/>
</dbReference>
<protein>
    <recommendedName>
        <fullName evidence="3">Inner membrane protein YjcH</fullName>
    </recommendedName>
</protein>
<proteinExistence type="predicted"/>
<dbReference type="OrthoDB" id="5297034at2"/>
<dbReference type="PANTHER" id="PTHR38598">
    <property type="entry name" value="INNER MEMBRANE PROTEIN YJCH"/>
    <property type="match status" value="1"/>
</dbReference>
<dbReference type="RefSeq" id="WP_145771500.1">
    <property type="nucleotide sequence ID" value="NZ_LR778301.1"/>
</dbReference>
<organism evidence="1 2">
    <name type="scientific">Denitratisoma oestradiolicum</name>
    <dbReference type="NCBI Taxonomy" id="311182"/>
    <lineage>
        <taxon>Bacteria</taxon>
        <taxon>Pseudomonadati</taxon>
        <taxon>Pseudomonadota</taxon>
        <taxon>Betaproteobacteria</taxon>
        <taxon>Nitrosomonadales</taxon>
        <taxon>Sterolibacteriaceae</taxon>
        <taxon>Denitratisoma</taxon>
    </lineage>
</organism>
<dbReference type="AlphaFoldDB" id="A0A6S6XWN1"/>
<dbReference type="PANTHER" id="PTHR38598:SF1">
    <property type="entry name" value="INNER MEMBRANE PROTEIN YJCH"/>
    <property type="match status" value="1"/>
</dbReference>
<sequence>MRQELAQRVQADPQFQELVHKKRRLSWTLAGLMLFIYFGFVLLVALAPGVLRQSLSGGLTTVGIPLGIGVILSAFVLTGIYVFRANSEFDDLTHDVVERASK</sequence>
<dbReference type="Pfam" id="PF04341">
    <property type="entry name" value="DUF485"/>
    <property type="match status" value="1"/>
</dbReference>
<dbReference type="Proteomes" id="UP000515733">
    <property type="component" value="Chromosome"/>
</dbReference>
<dbReference type="GO" id="GO:0005886">
    <property type="term" value="C:plasma membrane"/>
    <property type="evidence" value="ECO:0007669"/>
    <property type="project" value="TreeGrafter"/>
</dbReference>
<evidence type="ECO:0000313" key="1">
    <source>
        <dbReference type="EMBL" id="CAB1370429.1"/>
    </source>
</evidence>